<accession>A0A9X3YJB1</accession>
<reference evidence="2" key="1">
    <citation type="submission" date="2023-02" db="EMBL/GenBank/DDBJ databases">
        <title>Tahibacter soli sp. nov. isolated from soil.</title>
        <authorList>
            <person name="Baek J.H."/>
            <person name="Lee J.K."/>
            <person name="Choi D.G."/>
            <person name="Jeon C.O."/>
        </authorList>
    </citation>
    <scope>NUCLEOTIDE SEQUENCE</scope>
    <source>
        <strain evidence="2">BL</strain>
    </source>
</reference>
<keyword evidence="3" id="KW-1185">Reference proteome</keyword>
<evidence type="ECO:0000313" key="2">
    <source>
        <dbReference type="EMBL" id="MDC8013434.1"/>
    </source>
</evidence>
<dbReference type="Proteomes" id="UP001139971">
    <property type="component" value="Unassembled WGS sequence"/>
</dbReference>
<dbReference type="SUPFAM" id="SSF63825">
    <property type="entry name" value="YWTD domain"/>
    <property type="match status" value="1"/>
</dbReference>
<feature type="signal peptide" evidence="1">
    <location>
        <begin position="1"/>
        <end position="22"/>
    </location>
</feature>
<dbReference type="Gene3D" id="2.120.10.30">
    <property type="entry name" value="TolB, C-terminal domain"/>
    <property type="match status" value="1"/>
</dbReference>
<keyword evidence="1" id="KW-0732">Signal</keyword>
<proteinExistence type="predicted"/>
<sequence>MFRRLLSIAALCAYAAAKIASADVLVGDYRGVAPGPVLRFGPEQSGNRAPLASLTTQQDGNVLESPLHLAYEPVENVVYVSDFYGRAIRVYPAGASGNATPLRTLTGPLGQPRQVTVDAAHDELIAIVSGCCLSTFPRTADGSVSARRQIFWGGTGGPSRLDSPVNVHYLAATDEVVVADIVPGQGGANRGELLFFARTASGDAAPTRAIEGAATRLGDHVAGLAYVPAHGELVALVRDGDDWRIVTFAQDASGNVAPTRVLEGPDLGIVYGRAITYDALTDRLYVVSGTSGLPNSSVLAFARTATGNAAPVRRIAGSRTGFEEPVGIVAVPGADWIFADRFDAAD</sequence>
<evidence type="ECO:0000256" key="1">
    <source>
        <dbReference type="SAM" id="SignalP"/>
    </source>
</evidence>
<protein>
    <submittedName>
        <fullName evidence="2">Lactonase family protein</fullName>
    </submittedName>
</protein>
<dbReference type="AlphaFoldDB" id="A0A9X3YJB1"/>
<comment type="caution">
    <text evidence="2">The sequence shown here is derived from an EMBL/GenBank/DDBJ whole genome shotgun (WGS) entry which is preliminary data.</text>
</comment>
<evidence type="ECO:0000313" key="3">
    <source>
        <dbReference type="Proteomes" id="UP001139971"/>
    </source>
</evidence>
<organism evidence="2 3">
    <name type="scientific">Tahibacter soli</name>
    <dbReference type="NCBI Taxonomy" id="2983605"/>
    <lineage>
        <taxon>Bacteria</taxon>
        <taxon>Pseudomonadati</taxon>
        <taxon>Pseudomonadota</taxon>
        <taxon>Gammaproteobacteria</taxon>
        <taxon>Lysobacterales</taxon>
        <taxon>Rhodanobacteraceae</taxon>
        <taxon>Tahibacter</taxon>
    </lineage>
</organism>
<dbReference type="EMBL" id="JAOVZO020000017">
    <property type="protein sequence ID" value="MDC8013434.1"/>
    <property type="molecule type" value="Genomic_DNA"/>
</dbReference>
<name>A0A9X3YJB1_9GAMM</name>
<feature type="chain" id="PRO_5040976735" evidence="1">
    <location>
        <begin position="23"/>
        <end position="346"/>
    </location>
</feature>
<dbReference type="RefSeq" id="WP_263545641.1">
    <property type="nucleotide sequence ID" value="NZ_JAOVZO020000017.1"/>
</dbReference>
<gene>
    <name evidence="2" type="ORF">OD750_012890</name>
</gene>
<dbReference type="InterPro" id="IPR011042">
    <property type="entry name" value="6-blade_b-propeller_TolB-like"/>
</dbReference>